<protein>
    <submittedName>
        <fullName evidence="1">Uncharacterized protein</fullName>
    </submittedName>
</protein>
<proteinExistence type="predicted"/>
<accession>A0A1N7I8B5</accession>
<dbReference type="InterPro" id="IPR045391">
    <property type="entry name" value="DUF6520"/>
</dbReference>
<gene>
    <name evidence="1" type="ORF">SAMN05421639_102564</name>
</gene>
<evidence type="ECO:0000313" key="1">
    <source>
        <dbReference type="EMBL" id="SIS33250.1"/>
    </source>
</evidence>
<dbReference type="Proteomes" id="UP000186373">
    <property type="component" value="Unassembled WGS sequence"/>
</dbReference>
<dbReference type="AlphaFoldDB" id="A0A1N7I8B5"/>
<sequence>MIPVAILVFGVGSAFATNKAKTEKKASIFAYHFDPAAPDEKCIPFGQIDCDVTGGTVCTELVNGSPKVMQSYLSDTECGQALFRN</sequence>
<dbReference type="EMBL" id="FTNY01000002">
    <property type="protein sequence ID" value="SIS33250.1"/>
    <property type="molecule type" value="Genomic_DNA"/>
</dbReference>
<name>A0A1N7I8B5_9FLAO</name>
<organism evidence="1 2">
    <name type="scientific">Chryseobacterium shigense</name>
    <dbReference type="NCBI Taxonomy" id="297244"/>
    <lineage>
        <taxon>Bacteria</taxon>
        <taxon>Pseudomonadati</taxon>
        <taxon>Bacteroidota</taxon>
        <taxon>Flavobacteriia</taxon>
        <taxon>Flavobacteriales</taxon>
        <taxon>Weeksellaceae</taxon>
        <taxon>Chryseobacterium group</taxon>
        <taxon>Chryseobacterium</taxon>
    </lineage>
</organism>
<evidence type="ECO:0000313" key="2">
    <source>
        <dbReference type="Proteomes" id="UP000186373"/>
    </source>
</evidence>
<reference evidence="2" key="1">
    <citation type="submission" date="2017-01" db="EMBL/GenBank/DDBJ databases">
        <authorList>
            <person name="Varghese N."/>
            <person name="Submissions S."/>
        </authorList>
    </citation>
    <scope>NUCLEOTIDE SEQUENCE [LARGE SCALE GENOMIC DNA]</scope>
    <source>
        <strain evidence="2">DSM 17126</strain>
    </source>
</reference>
<dbReference type="Pfam" id="PF20130">
    <property type="entry name" value="DUF6520"/>
    <property type="match status" value="1"/>
</dbReference>
<keyword evidence="2" id="KW-1185">Reference proteome</keyword>